<dbReference type="SUPFAM" id="SSF50331">
    <property type="entry name" value="MOP-like"/>
    <property type="match status" value="1"/>
</dbReference>
<evidence type="ECO:0000313" key="5">
    <source>
        <dbReference type="EMBL" id="PTQ90194.1"/>
    </source>
</evidence>
<dbReference type="InterPro" id="IPR027417">
    <property type="entry name" value="P-loop_NTPase"/>
</dbReference>
<reference evidence="5 6" key="1">
    <citation type="submission" date="2018-04" db="EMBL/GenBank/DDBJ databases">
        <title>Genomic Encyclopedia of Archaeal and Bacterial Type Strains, Phase II (KMG-II): from individual species to whole genera.</title>
        <authorList>
            <person name="Goeker M."/>
        </authorList>
    </citation>
    <scope>NUCLEOTIDE SEQUENCE [LARGE SCALE GENOMIC DNA]</scope>
    <source>
        <strain evidence="5 6">DSM 5822</strain>
    </source>
</reference>
<evidence type="ECO:0000256" key="1">
    <source>
        <dbReference type="ARBA" id="ARBA00022448"/>
    </source>
</evidence>
<comment type="caution">
    <text evidence="5">The sequence shown here is derived from an EMBL/GenBank/DDBJ whole genome shotgun (WGS) entry which is preliminary data.</text>
</comment>
<dbReference type="PANTHER" id="PTHR42781:SF4">
    <property type="entry name" value="SPERMIDINE_PUTRESCINE IMPORT ATP-BINDING PROTEIN POTA"/>
    <property type="match status" value="1"/>
</dbReference>
<dbReference type="GO" id="GO:0043190">
    <property type="term" value="C:ATP-binding cassette (ABC) transporter complex"/>
    <property type="evidence" value="ECO:0007669"/>
    <property type="project" value="InterPro"/>
</dbReference>
<organism evidence="5 6">
    <name type="scientific">Agitococcus lubricus</name>
    <dbReference type="NCBI Taxonomy" id="1077255"/>
    <lineage>
        <taxon>Bacteria</taxon>
        <taxon>Pseudomonadati</taxon>
        <taxon>Pseudomonadota</taxon>
        <taxon>Gammaproteobacteria</taxon>
        <taxon>Moraxellales</taxon>
        <taxon>Moraxellaceae</taxon>
        <taxon>Agitococcus</taxon>
    </lineage>
</organism>
<feature type="domain" description="ABC transporter" evidence="4">
    <location>
        <begin position="5"/>
        <end position="237"/>
    </location>
</feature>
<dbReference type="InterPro" id="IPR017871">
    <property type="entry name" value="ABC_transporter-like_CS"/>
</dbReference>
<dbReference type="SUPFAM" id="SSF52540">
    <property type="entry name" value="P-loop containing nucleoside triphosphate hydrolases"/>
    <property type="match status" value="1"/>
</dbReference>
<dbReference type="AlphaFoldDB" id="A0A2T5J1H6"/>
<dbReference type="Pfam" id="PF08402">
    <property type="entry name" value="TOBE_2"/>
    <property type="match status" value="1"/>
</dbReference>
<keyword evidence="1" id="KW-0813">Transport</keyword>
<dbReference type="EMBL" id="QAON01000004">
    <property type="protein sequence ID" value="PTQ90194.1"/>
    <property type="molecule type" value="Genomic_DNA"/>
</dbReference>
<dbReference type="Gene3D" id="3.40.50.300">
    <property type="entry name" value="P-loop containing nucleotide triphosphate hydrolases"/>
    <property type="match status" value="1"/>
</dbReference>
<dbReference type="InterPro" id="IPR003593">
    <property type="entry name" value="AAA+_ATPase"/>
</dbReference>
<evidence type="ECO:0000313" key="6">
    <source>
        <dbReference type="Proteomes" id="UP000244223"/>
    </source>
</evidence>
<dbReference type="PANTHER" id="PTHR42781">
    <property type="entry name" value="SPERMIDINE/PUTRESCINE IMPORT ATP-BINDING PROTEIN POTA"/>
    <property type="match status" value="1"/>
</dbReference>
<dbReference type="GO" id="GO:0016887">
    <property type="term" value="F:ATP hydrolysis activity"/>
    <property type="evidence" value="ECO:0007669"/>
    <property type="project" value="InterPro"/>
</dbReference>
<evidence type="ECO:0000259" key="4">
    <source>
        <dbReference type="PROSITE" id="PS50893"/>
    </source>
</evidence>
<keyword evidence="3 5" id="KW-0067">ATP-binding</keyword>
<dbReference type="GO" id="GO:0022857">
    <property type="term" value="F:transmembrane transporter activity"/>
    <property type="evidence" value="ECO:0007669"/>
    <property type="project" value="InterPro"/>
</dbReference>
<gene>
    <name evidence="5" type="ORF">C8N29_104239</name>
</gene>
<dbReference type="InterPro" id="IPR050093">
    <property type="entry name" value="ABC_SmlMolc_Importer"/>
</dbReference>
<proteinExistence type="predicted"/>
<keyword evidence="6" id="KW-1185">Reference proteome</keyword>
<accession>A0A2T5J1H6</accession>
<name>A0A2T5J1H6_9GAMM</name>
<dbReference type="GO" id="GO:0005524">
    <property type="term" value="F:ATP binding"/>
    <property type="evidence" value="ECO:0007669"/>
    <property type="project" value="UniProtKB-KW"/>
</dbReference>
<evidence type="ECO:0000256" key="3">
    <source>
        <dbReference type="ARBA" id="ARBA00022840"/>
    </source>
</evidence>
<dbReference type="InterPro" id="IPR008995">
    <property type="entry name" value="Mo/tungstate-bd_C_term_dom"/>
</dbReference>
<dbReference type="Proteomes" id="UP000244223">
    <property type="component" value="Unassembled WGS sequence"/>
</dbReference>
<dbReference type="PROSITE" id="PS50893">
    <property type="entry name" value="ABC_TRANSPORTER_2"/>
    <property type="match status" value="1"/>
</dbReference>
<protein>
    <submittedName>
        <fullName evidence="5">Iron(III) transport system ATP-binding protein</fullName>
    </submittedName>
</protein>
<dbReference type="RefSeq" id="WP_107865186.1">
    <property type="nucleotide sequence ID" value="NZ_QAON01000004.1"/>
</dbReference>
<dbReference type="FunFam" id="3.40.50.300:FF:000425">
    <property type="entry name" value="Probable ABC transporter, ATP-binding subunit"/>
    <property type="match status" value="1"/>
</dbReference>
<sequence length="346" mass="37885">MTILLSVDNISIAYQQQTVVKNLSFQLEQGDIACLLGASGCGKTSVLRAIAGFEPVSAGQISLQQQILSQPKQLIPAHQRRCGMVFQDYALFPHLTVSQNIALGLHKQSAAQRQQRVDELIDLVKLSAFAKQYPHQLSGGQQQRVALARALAPKPLLLLLDEPFSNLDAELRESLSLEVRALLKAENTTAILVTHDQHEAFAMADYVGVMYNGQIEQWASPYELYHQPSSRHIAQFIGEGVLVAGKRCSDDGRIALELGEIGIDVCPCEAGEEVDVLIRPDDIIHDDNSPIQAKVIAKAFRGAEFLYTLELSSGTKVLSLVPSHHNHQLGEMIGIKLALDHTVAFS</sequence>
<dbReference type="SMART" id="SM00382">
    <property type="entry name" value="AAA"/>
    <property type="match status" value="1"/>
</dbReference>
<dbReference type="GO" id="GO:0015697">
    <property type="term" value="P:quaternary ammonium group transport"/>
    <property type="evidence" value="ECO:0007669"/>
    <property type="project" value="UniProtKB-ARBA"/>
</dbReference>
<dbReference type="InterPro" id="IPR013611">
    <property type="entry name" value="Transp-assoc_OB_typ2"/>
</dbReference>
<keyword evidence="2" id="KW-0547">Nucleotide-binding</keyword>
<dbReference type="OrthoDB" id="9790614at2"/>
<dbReference type="Pfam" id="PF00005">
    <property type="entry name" value="ABC_tran"/>
    <property type="match status" value="1"/>
</dbReference>
<dbReference type="PROSITE" id="PS00211">
    <property type="entry name" value="ABC_TRANSPORTER_1"/>
    <property type="match status" value="1"/>
</dbReference>
<dbReference type="InterPro" id="IPR003439">
    <property type="entry name" value="ABC_transporter-like_ATP-bd"/>
</dbReference>
<evidence type="ECO:0000256" key="2">
    <source>
        <dbReference type="ARBA" id="ARBA00022741"/>
    </source>
</evidence>